<dbReference type="InterPro" id="IPR036390">
    <property type="entry name" value="WH_DNA-bd_sf"/>
</dbReference>
<sequence length="310" mass="33447">MIELRQLTVLAEVCRSGSYSAAADHLGYTQPAISYHMRALERAVGMPLTVKAGRGVRLTPAGHRLAERARGVLAGLRDVENEFEALAARTRGRVRMSSVQSVCVAVLPAALARLGASRIEVEVEVELGQTASHDAYRLLDSGETDLAIVADDEPGEAAEPAETPLRRVPLLVDRRHVLLPRGHALAGRRSVRLADLARERWILERDREQLLRRCAEAGFEPRVVTTTDDQATTLGLVGDGVGIALMDGLGLLPRPDPRVEPRPLDDWPRRHVCALLRPEAARVPAVAALLEALRAVAVEQSGDAVAAATA</sequence>
<evidence type="ECO:0000256" key="3">
    <source>
        <dbReference type="ARBA" id="ARBA00023125"/>
    </source>
</evidence>
<keyword evidence="4" id="KW-0804">Transcription</keyword>
<keyword evidence="3" id="KW-0238">DNA-binding</keyword>
<comment type="caution">
    <text evidence="6">The sequence shown here is derived from an EMBL/GenBank/DDBJ whole genome shotgun (WGS) entry which is preliminary data.</text>
</comment>
<organism evidence="6 7">
    <name type="scientific">Streptomyces rhizosphaericus</name>
    <dbReference type="NCBI Taxonomy" id="114699"/>
    <lineage>
        <taxon>Bacteria</taxon>
        <taxon>Bacillati</taxon>
        <taxon>Actinomycetota</taxon>
        <taxon>Actinomycetes</taxon>
        <taxon>Kitasatosporales</taxon>
        <taxon>Streptomycetaceae</taxon>
        <taxon>Streptomyces</taxon>
        <taxon>Streptomyces violaceusniger group</taxon>
    </lineage>
</organism>
<dbReference type="Proteomes" id="UP000476310">
    <property type="component" value="Unassembled WGS sequence"/>
</dbReference>
<proteinExistence type="inferred from homology"/>
<dbReference type="GO" id="GO:0003677">
    <property type="term" value="F:DNA binding"/>
    <property type="evidence" value="ECO:0007669"/>
    <property type="project" value="UniProtKB-KW"/>
</dbReference>
<dbReference type="InterPro" id="IPR036388">
    <property type="entry name" value="WH-like_DNA-bd_sf"/>
</dbReference>
<evidence type="ECO:0000256" key="4">
    <source>
        <dbReference type="ARBA" id="ARBA00023163"/>
    </source>
</evidence>
<dbReference type="InterPro" id="IPR005119">
    <property type="entry name" value="LysR_subst-bd"/>
</dbReference>
<dbReference type="SUPFAM" id="SSF53850">
    <property type="entry name" value="Periplasmic binding protein-like II"/>
    <property type="match status" value="1"/>
</dbReference>
<dbReference type="PANTHER" id="PTHR30346">
    <property type="entry name" value="TRANSCRIPTIONAL DUAL REGULATOR HCAR-RELATED"/>
    <property type="match status" value="1"/>
</dbReference>
<evidence type="ECO:0000256" key="1">
    <source>
        <dbReference type="ARBA" id="ARBA00009437"/>
    </source>
</evidence>
<gene>
    <name evidence="6" type="ORF">G4H13_03110</name>
</gene>
<protein>
    <submittedName>
        <fullName evidence="6">LysR family transcriptional regulator</fullName>
    </submittedName>
</protein>
<evidence type="ECO:0000256" key="2">
    <source>
        <dbReference type="ARBA" id="ARBA00023015"/>
    </source>
</evidence>
<dbReference type="Gene3D" id="1.10.10.10">
    <property type="entry name" value="Winged helix-like DNA-binding domain superfamily/Winged helix DNA-binding domain"/>
    <property type="match status" value="1"/>
</dbReference>
<dbReference type="GO" id="GO:0003700">
    <property type="term" value="F:DNA-binding transcription factor activity"/>
    <property type="evidence" value="ECO:0007669"/>
    <property type="project" value="InterPro"/>
</dbReference>
<comment type="similarity">
    <text evidence="1">Belongs to the LysR transcriptional regulatory family.</text>
</comment>
<dbReference type="EMBL" id="JAAIKT010000002">
    <property type="protein sequence ID" value="NEW69421.1"/>
    <property type="molecule type" value="Genomic_DNA"/>
</dbReference>
<name>A0A6G4A9Q0_9ACTN</name>
<accession>A0A6G4A9Q0</accession>
<evidence type="ECO:0000313" key="6">
    <source>
        <dbReference type="EMBL" id="NEW69421.1"/>
    </source>
</evidence>
<evidence type="ECO:0000313" key="7">
    <source>
        <dbReference type="Proteomes" id="UP000476310"/>
    </source>
</evidence>
<dbReference type="RefSeq" id="WP_164423460.1">
    <property type="nucleotide sequence ID" value="NZ_JAAIKT010000002.1"/>
</dbReference>
<evidence type="ECO:0000259" key="5">
    <source>
        <dbReference type="PROSITE" id="PS50931"/>
    </source>
</evidence>
<dbReference type="PROSITE" id="PS50931">
    <property type="entry name" value="HTH_LYSR"/>
    <property type="match status" value="1"/>
</dbReference>
<keyword evidence="7" id="KW-1185">Reference proteome</keyword>
<dbReference type="SUPFAM" id="SSF46785">
    <property type="entry name" value="Winged helix' DNA-binding domain"/>
    <property type="match status" value="1"/>
</dbReference>
<dbReference type="Pfam" id="PF03466">
    <property type="entry name" value="LysR_substrate"/>
    <property type="match status" value="1"/>
</dbReference>
<dbReference type="AlphaFoldDB" id="A0A6G4A9Q0"/>
<dbReference type="InterPro" id="IPR000847">
    <property type="entry name" value="LysR_HTH_N"/>
</dbReference>
<feature type="domain" description="HTH lysR-type" evidence="5">
    <location>
        <begin position="2"/>
        <end position="59"/>
    </location>
</feature>
<dbReference type="Pfam" id="PF00126">
    <property type="entry name" value="HTH_1"/>
    <property type="match status" value="1"/>
</dbReference>
<reference evidence="6" key="1">
    <citation type="submission" date="2020-02" db="EMBL/GenBank/DDBJ databases">
        <title>A new Streptomyces sp. for controlling soil-borne diseases.</title>
        <authorList>
            <person name="Li X."/>
            <person name="Tian Y."/>
            <person name="Gao K."/>
        </authorList>
    </citation>
    <scope>NUCLEOTIDE SEQUENCE [LARGE SCALE GENOMIC DNA]</scope>
    <source>
        <strain evidence="6">0250</strain>
    </source>
</reference>
<keyword evidence="2" id="KW-0805">Transcription regulation</keyword>
<dbReference type="Gene3D" id="3.40.190.10">
    <property type="entry name" value="Periplasmic binding protein-like II"/>
    <property type="match status" value="2"/>
</dbReference>
<dbReference type="PANTHER" id="PTHR30346:SF29">
    <property type="entry name" value="LYSR SUBSTRATE-BINDING"/>
    <property type="match status" value="1"/>
</dbReference>
<dbReference type="GO" id="GO:0032993">
    <property type="term" value="C:protein-DNA complex"/>
    <property type="evidence" value="ECO:0007669"/>
    <property type="project" value="TreeGrafter"/>
</dbReference>